<dbReference type="NCBIfam" id="NF010738">
    <property type="entry name" value="PRK14140.1"/>
    <property type="match status" value="1"/>
</dbReference>
<dbReference type="GO" id="GO:0000774">
    <property type="term" value="F:adenyl-nucleotide exchange factor activity"/>
    <property type="evidence" value="ECO:0007669"/>
    <property type="project" value="InterPro"/>
</dbReference>
<comment type="subcellular location">
    <subcellularLocation>
        <location evidence="1 10">Cytoplasm</location>
    </subcellularLocation>
</comment>
<proteinExistence type="inferred from homology"/>
<dbReference type="Gene3D" id="2.30.22.10">
    <property type="entry name" value="Head domain of nucleotide exchange factor GrpE"/>
    <property type="match status" value="1"/>
</dbReference>
<evidence type="ECO:0000256" key="8">
    <source>
        <dbReference type="ARBA" id="ARBA00072274"/>
    </source>
</evidence>
<evidence type="ECO:0000256" key="10">
    <source>
        <dbReference type="HAMAP-Rule" id="MF_01151"/>
    </source>
</evidence>
<dbReference type="SUPFAM" id="SSF58014">
    <property type="entry name" value="Coiled-coil domain of nucleotide exchange factor GrpE"/>
    <property type="match status" value="1"/>
</dbReference>
<feature type="compositionally biased region" description="Basic residues" evidence="13">
    <location>
        <begin position="29"/>
        <end position="38"/>
    </location>
</feature>
<comment type="function">
    <text evidence="7 10 11">Participates actively in the response to hyperosmotic and heat shock by preventing the aggregation of stress-denatured proteins, in association with DnaK and GrpE. It is the nucleotide exchange factor for DnaK and may function as a thermosensor. Unfolded proteins bind initially to DnaJ; upon interaction with the DnaJ-bound protein, DnaK hydrolyzes its bound ATP, resulting in the formation of a stable complex. GrpE releases ADP from DnaK; ATP binding to DnaK triggers the release of the substrate protein, thus completing the reaction cycle. Several rounds of ATP-dependent interactions between DnaJ, DnaK and GrpE are required for fully efficient folding.</text>
</comment>
<dbReference type="PRINTS" id="PR00773">
    <property type="entry name" value="GRPEPROTEIN"/>
</dbReference>
<dbReference type="NCBIfam" id="NF010759">
    <property type="entry name" value="PRK14162.1"/>
    <property type="match status" value="1"/>
</dbReference>
<evidence type="ECO:0000256" key="7">
    <source>
        <dbReference type="ARBA" id="ARBA00053401"/>
    </source>
</evidence>
<keyword evidence="4 10" id="KW-0963">Cytoplasm</keyword>
<comment type="caution">
    <text evidence="14">The sequence shown here is derived from an EMBL/GenBank/DDBJ whole genome shotgun (WGS) entry which is preliminary data.</text>
</comment>
<dbReference type="InterPro" id="IPR009012">
    <property type="entry name" value="GrpE_head"/>
</dbReference>
<keyword evidence="6 10" id="KW-0143">Chaperone</keyword>
<reference evidence="14 15" key="1">
    <citation type="journal article" date="2019" name="Int. J. Syst. Evol. Microbiol.">
        <title>Lactobacillus salitolerans sp. nov., a novel lactic acid bacterium isolated from spent mushroom substrates.</title>
        <authorList>
            <person name="Tohno M."/>
            <person name="Tanizawa Y."/>
            <person name="Kojima Y."/>
            <person name="Sakamoto M."/>
            <person name="Nakamura Y."/>
            <person name="Ohkuma M."/>
            <person name="Kobayashi H."/>
        </authorList>
    </citation>
    <scope>NUCLEOTIDE SEQUENCE [LARGE SCALE GENOMIC DNA]</scope>
    <source>
        <strain evidence="14 15">YK43</strain>
    </source>
</reference>
<dbReference type="CDD" id="cd00446">
    <property type="entry name" value="GrpE"/>
    <property type="match status" value="1"/>
</dbReference>
<name>A0A401IRJ7_9LACO</name>
<evidence type="ECO:0000256" key="12">
    <source>
        <dbReference type="RuleBase" id="RU004478"/>
    </source>
</evidence>
<evidence type="ECO:0000256" key="3">
    <source>
        <dbReference type="ARBA" id="ARBA00011738"/>
    </source>
</evidence>
<evidence type="ECO:0000256" key="1">
    <source>
        <dbReference type="ARBA" id="ARBA00004496"/>
    </source>
</evidence>
<dbReference type="PROSITE" id="PS01071">
    <property type="entry name" value="GRPE"/>
    <property type="match status" value="1"/>
</dbReference>
<dbReference type="HAMAP" id="MF_01151">
    <property type="entry name" value="GrpE"/>
    <property type="match status" value="1"/>
</dbReference>
<evidence type="ECO:0000256" key="4">
    <source>
        <dbReference type="ARBA" id="ARBA00022490"/>
    </source>
</evidence>
<dbReference type="InterPro" id="IPR013805">
    <property type="entry name" value="GrpE_CC"/>
</dbReference>
<keyword evidence="15" id="KW-1185">Reference proteome</keyword>
<dbReference type="SUPFAM" id="SSF51064">
    <property type="entry name" value="Head domain of nucleotide exchange factor GrpE"/>
    <property type="match status" value="1"/>
</dbReference>
<dbReference type="GO" id="GO:0051082">
    <property type="term" value="F:unfolded protein binding"/>
    <property type="evidence" value="ECO:0007669"/>
    <property type="project" value="TreeGrafter"/>
</dbReference>
<protein>
    <recommendedName>
        <fullName evidence="8 10">Protein GrpE</fullName>
    </recommendedName>
    <alternativeName>
        <fullName evidence="9 10">HSP-70 cofactor</fullName>
    </alternativeName>
</protein>
<dbReference type="Gene3D" id="3.90.20.20">
    <property type="match status" value="1"/>
</dbReference>
<comment type="subunit">
    <text evidence="3 10">Homodimer.</text>
</comment>
<feature type="region of interest" description="Disordered" evidence="13">
    <location>
        <begin position="1"/>
        <end position="46"/>
    </location>
</feature>
<dbReference type="PANTHER" id="PTHR21237">
    <property type="entry name" value="GRPE PROTEIN"/>
    <property type="match status" value="1"/>
</dbReference>
<dbReference type="GO" id="GO:0005737">
    <property type="term" value="C:cytoplasm"/>
    <property type="evidence" value="ECO:0007669"/>
    <property type="project" value="UniProtKB-SubCell"/>
</dbReference>
<evidence type="ECO:0000256" key="6">
    <source>
        <dbReference type="ARBA" id="ARBA00023186"/>
    </source>
</evidence>
<evidence type="ECO:0000313" key="14">
    <source>
        <dbReference type="EMBL" id="GBG94160.1"/>
    </source>
</evidence>
<evidence type="ECO:0000313" key="15">
    <source>
        <dbReference type="Proteomes" id="UP000286848"/>
    </source>
</evidence>
<dbReference type="GO" id="GO:0051087">
    <property type="term" value="F:protein-folding chaperone binding"/>
    <property type="evidence" value="ECO:0007669"/>
    <property type="project" value="InterPro"/>
</dbReference>
<comment type="similarity">
    <text evidence="2 10 12">Belongs to the GrpE family.</text>
</comment>
<dbReference type="PANTHER" id="PTHR21237:SF23">
    <property type="entry name" value="GRPE PROTEIN HOMOLOG, MITOCHONDRIAL"/>
    <property type="match status" value="1"/>
</dbReference>
<keyword evidence="5 10" id="KW-0346">Stress response</keyword>
<dbReference type="GO" id="GO:0006457">
    <property type="term" value="P:protein folding"/>
    <property type="evidence" value="ECO:0007669"/>
    <property type="project" value="InterPro"/>
</dbReference>
<evidence type="ECO:0000256" key="9">
    <source>
        <dbReference type="ARBA" id="ARBA00076414"/>
    </source>
</evidence>
<evidence type="ECO:0000256" key="2">
    <source>
        <dbReference type="ARBA" id="ARBA00009054"/>
    </source>
</evidence>
<feature type="compositionally biased region" description="Basic and acidic residues" evidence="13">
    <location>
        <begin position="1"/>
        <end position="14"/>
    </location>
</feature>
<dbReference type="InterPro" id="IPR000740">
    <property type="entry name" value="GrpE"/>
</dbReference>
<dbReference type="Proteomes" id="UP000286848">
    <property type="component" value="Unassembled WGS sequence"/>
</dbReference>
<organism evidence="14 15">
    <name type="scientific">Ligilactobacillus salitolerans</name>
    <dbReference type="NCBI Taxonomy" id="1808352"/>
    <lineage>
        <taxon>Bacteria</taxon>
        <taxon>Bacillati</taxon>
        <taxon>Bacillota</taxon>
        <taxon>Bacilli</taxon>
        <taxon>Lactobacillales</taxon>
        <taxon>Lactobacillaceae</taxon>
        <taxon>Ligilactobacillus</taxon>
    </lineage>
</organism>
<evidence type="ECO:0000256" key="5">
    <source>
        <dbReference type="ARBA" id="ARBA00023016"/>
    </source>
</evidence>
<evidence type="ECO:0000256" key="13">
    <source>
        <dbReference type="SAM" id="MobiDB-lite"/>
    </source>
</evidence>
<dbReference type="AlphaFoldDB" id="A0A401IRJ7"/>
<dbReference type="Pfam" id="PF01025">
    <property type="entry name" value="GrpE"/>
    <property type="match status" value="1"/>
</dbReference>
<evidence type="ECO:0000256" key="11">
    <source>
        <dbReference type="RuleBase" id="RU000639"/>
    </source>
</evidence>
<accession>A0A401IRJ7</accession>
<dbReference type="EMBL" id="BFFP01000006">
    <property type="protein sequence ID" value="GBG94160.1"/>
    <property type="molecule type" value="Genomic_DNA"/>
</dbReference>
<gene>
    <name evidence="10 14" type="primary">grpE</name>
    <name evidence="14" type="ORF">LFYK43_06190</name>
</gene>
<dbReference type="FunFam" id="2.30.22.10:FF:000001">
    <property type="entry name" value="Protein GrpE"/>
    <property type="match status" value="1"/>
</dbReference>
<sequence length="197" mass="22239">MAAEEKKEQEKQTEPKTASVQTDENKKENKQKKSSKKAAQKDALKEAQAKIEELEQKVDETEDKYLRAEAEIANTQTRYKKEQERLLKYAGQSLAQAILPAIDNLSRALEIDVADESSKQLKKGVEMVAKDIRQALSSNDVTQIEALGQKFDPKFHQAIKTVPVEEGQEPETVVQVFQEGYLLKDRVLRPAMVVVAQ</sequence>
<dbReference type="GO" id="GO:0042803">
    <property type="term" value="F:protein homodimerization activity"/>
    <property type="evidence" value="ECO:0007669"/>
    <property type="project" value="InterPro"/>
</dbReference>